<dbReference type="AlphaFoldDB" id="A0A374N814"/>
<gene>
    <name evidence="2" type="ORF">DW729_05960</name>
    <name evidence="1" type="ORF">DXD90_02855</name>
</gene>
<accession>A0A374N814</accession>
<dbReference type="EMBL" id="QSKL01000003">
    <property type="protein sequence ID" value="RHE60754.1"/>
    <property type="molecule type" value="Genomic_DNA"/>
</dbReference>
<organism evidence="1 3">
    <name type="scientific">Bacteroides uniformis</name>
    <dbReference type="NCBI Taxonomy" id="820"/>
    <lineage>
        <taxon>Bacteria</taxon>
        <taxon>Pseudomonadati</taxon>
        <taxon>Bacteroidota</taxon>
        <taxon>Bacteroidia</taxon>
        <taxon>Bacteroidales</taxon>
        <taxon>Bacteroidaceae</taxon>
        <taxon>Bacteroides</taxon>
    </lineage>
</organism>
<dbReference type="Proteomes" id="UP000284640">
    <property type="component" value="Unassembled WGS sequence"/>
</dbReference>
<evidence type="ECO:0000313" key="2">
    <source>
        <dbReference type="EMBL" id="RHE60754.1"/>
    </source>
</evidence>
<protein>
    <submittedName>
        <fullName evidence="1">Uncharacterized protein</fullName>
    </submittedName>
</protein>
<dbReference type="EMBL" id="QSOF01000002">
    <property type="protein sequence ID" value="RGI79824.1"/>
    <property type="molecule type" value="Genomic_DNA"/>
</dbReference>
<comment type="caution">
    <text evidence="1">The sequence shown here is derived from an EMBL/GenBank/DDBJ whole genome shotgun (WGS) entry which is preliminary data.</text>
</comment>
<proteinExistence type="predicted"/>
<dbReference type="Proteomes" id="UP000263754">
    <property type="component" value="Unassembled WGS sequence"/>
</dbReference>
<sequence length="73" mass="8255">MGVKVTLFFSVGCTLLYVMQHKCQETYLCQLAVQIDVFGINFSDDFVFRVENGGIGEKKKALLITGKRLLFEC</sequence>
<reference evidence="3 4" key="1">
    <citation type="submission" date="2018-08" db="EMBL/GenBank/DDBJ databases">
        <title>A genome reference for cultivated species of the human gut microbiota.</title>
        <authorList>
            <person name="Zou Y."/>
            <person name="Xue W."/>
            <person name="Luo G."/>
        </authorList>
    </citation>
    <scope>NUCLEOTIDE SEQUENCE [LARGE SCALE GENOMIC DNA]</scope>
    <source>
        <strain evidence="2 4">AM27-46</strain>
        <strain evidence="1 3">TM10-17</strain>
    </source>
</reference>
<evidence type="ECO:0000313" key="4">
    <source>
        <dbReference type="Proteomes" id="UP000284640"/>
    </source>
</evidence>
<name>A0A374N814_BACUN</name>
<evidence type="ECO:0000313" key="1">
    <source>
        <dbReference type="EMBL" id="RGI79824.1"/>
    </source>
</evidence>
<evidence type="ECO:0000313" key="3">
    <source>
        <dbReference type="Proteomes" id="UP000263754"/>
    </source>
</evidence>